<name>A0A9X5CKU6_9ACTN</name>
<dbReference type="AlphaFoldDB" id="A0A9X5CKU6"/>
<keyword evidence="2" id="KW-1185">Reference proteome</keyword>
<evidence type="ECO:0000313" key="2">
    <source>
        <dbReference type="Proteomes" id="UP000471745"/>
    </source>
</evidence>
<evidence type="ECO:0000313" key="1">
    <source>
        <dbReference type="EMBL" id="NEC49342.1"/>
    </source>
</evidence>
<dbReference type="RefSeq" id="WP_163088529.1">
    <property type="nucleotide sequence ID" value="NZ_JAAGNA010000436.1"/>
</dbReference>
<protein>
    <submittedName>
        <fullName evidence="1">Uncharacterized protein</fullName>
    </submittedName>
</protein>
<accession>A0A9X5CKU6</accession>
<dbReference type="Proteomes" id="UP000471745">
    <property type="component" value="Unassembled WGS sequence"/>
</dbReference>
<proteinExistence type="predicted"/>
<reference evidence="1 2" key="1">
    <citation type="submission" date="2020-01" db="EMBL/GenBank/DDBJ databases">
        <title>Insect and environment-associated Actinomycetes.</title>
        <authorList>
            <person name="Currrie C."/>
            <person name="Chevrette M."/>
            <person name="Carlson C."/>
            <person name="Stubbendieck R."/>
            <person name="Wendt-Pienkowski E."/>
        </authorList>
    </citation>
    <scope>NUCLEOTIDE SEQUENCE [LARGE SCALE GENOMIC DNA]</scope>
    <source>
        <strain evidence="1 2">SID8189</strain>
    </source>
</reference>
<organism evidence="1 2">
    <name type="scientific">Actinospica acidiphila</name>
    <dbReference type="NCBI Taxonomy" id="304899"/>
    <lineage>
        <taxon>Bacteria</taxon>
        <taxon>Bacillati</taxon>
        <taxon>Actinomycetota</taxon>
        <taxon>Actinomycetes</taxon>
        <taxon>Catenulisporales</taxon>
        <taxon>Actinospicaceae</taxon>
        <taxon>Actinospica</taxon>
    </lineage>
</organism>
<sequence length="331" mass="36107">MTVTTSGAATFGGTLLRWLSESRSGKASALCDGIRSQALAWGVELNPYADWDWMRKATALGFIDVDLRADRWSAAPPVLTRLPHADGLALLTGARTARISARVQEAATEWMELITVPHRTESGEAPLPDTLLLQYEDPRTLPDTAELLGARYVPCAALQFVHVLPQAVPGPESAPPGGGGATTLEKYELRLQRFVPVAKDDEDGLYRWRGADYARLTRVRRDGVFYTVDRETGVYLELARHRTGVMRWRPEGGAGRAGIGRLFVDRYAPLPALHERAAVLCSGFPPVVGKHAQTRAYDNVPRAVAEALATSLQQNLETMARPVTAVGGRTE</sequence>
<gene>
    <name evidence="1" type="ORF">G3I18_12275</name>
</gene>
<comment type="caution">
    <text evidence="1">The sequence shown here is derived from an EMBL/GenBank/DDBJ whole genome shotgun (WGS) entry which is preliminary data.</text>
</comment>
<dbReference type="EMBL" id="JAAGNA010000436">
    <property type="protein sequence ID" value="NEC49342.1"/>
    <property type="molecule type" value="Genomic_DNA"/>
</dbReference>